<accession>A0A0P1L6D6</accession>
<accession>A0A0P1L6D4</accession>
<name>A0A0P1L6D4_9BACT</name>
<evidence type="ECO:0000313" key="3">
    <source>
        <dbReference type="Proteomes" id="UP000182011"/>
    </source>
</evidence>
<dbReference type="STRING" id="1633631.GCA_001442925_02041"/>
<proteinExistence type="predicted"/>
<dbReference type="OrthoDB" id="9814604at2"/>
<dbReference type="EMBL" id="FAOP01000009">
    <property type="protein sequence ID" value="CUU08299.1"/>
    <property type="molecule type" value="Genomic_DNA"/>
</dbReference>
<accession>A0A0S4NBR3</accession>
<dbReference type="PANTHER" id="PTHR34203:SF15">
    <property type="entry name" value="SLL1173 PROTEIN"/>
    <property type="match status" value="1"/>
</dbReference>
<dbReference type="Gene3D" id="3.40.50.150">
    <property type="entry name" value="Vaccinia Virus protein VP39"/>
    <property type="match status" value="1"/>
</dbReference>
<evidence type="ECO:0000259" key="1">
    <source>
        <dbReference type="Pfam" id="PF05050"/>
    </source>
</evidence>
<dbReference type="RefSeq" id="WP_047133528.1">
    <property type="nucleotide sequence ID" value="NZ_CZVL01000001.1"/>
</dbReference>
<accession>A0A0P1MIF4</accession>
<dbReference type="Proteomes" id="UP000182011">
    <property type="component" value="Unassembled WGS sequence"/>
</dbReference>
<dbReference type="AlphaFoldDB" id="A0A0P1L6D4"/>
<organism evidence="2 3">
    <name type="scientific">Candidatus Kryptonium thompsonii</name>
    <dbReference type="NCBI Taxonomy" id="1633631"/>
    <lineage>
        <taxon>Bacteria</taxon>
        <taxon>Pseudomonadati</taxon>
        <taxon>Candidatus Kryptoniota</taxon>
        <taxon>Candidatus Kryptonium</taxon>
    </lineage>
</organism>
<keyword evidence="2" id="KW-0489">Methyltransferase</keyword>
<reference evidence="2 3" key="1">
    <citation type="submission" date="2015-11" db="EMBL/GenBank/DDBJ databases">
        <authorList>
            <person name="Zhang Y."/>
            <person name="Guo Z."/>
        </authorList>
    </citation>
    <scope>NUCLEOTIDE SEQUENCE [LARGE SCALE GENOMIC DNA]</scope>
    <source>
        <strain evidence="2">JGI-4</strain>
    </source>
</reference>
<feature type="domain" description="Methyltransferase FkbM" evidence="1">
    <location>
        <begin position="108"/>
        <end position="271"/>
    </location>
</feature>
<sequence>MDLIERGRYIIELNKIIEKFRLSKFKKFLKYPLWTVKVSILSRILHNFLRDKVAINSKVKLFFDEEMYLTYPPNYGIKFYNAYVEEDCEVRATKFLIKNLSKGDIFFDIGANQGYYSILSSKLVGDSGKVVAFEPDPNVFKILQKNKRDNMTILNYAVSDENGPVELYSFSSLSTLSTLVKTYSAMVAEERKFKPVRFTVKSITLDSFCSNFKLIPTFMKVDVEGAEFLVLKGAETILKKYDPIIILETWVDNFDTFHKDVLEFAIKLGYRTYIINEDGAIEFARDLTKYFEKLLNRYKIIGEKLYTDNLVFMKS</sequence>
<dbReference type="GO" id="GO:0008168">
    <property type="term" value="F:methyltransferase activity"/>
    <property type="evidence" value="ECO:0007669"/>
    <property type="project" value="UniProtKB-KW"/>
</dbReference>
<dbReference type="InterPro" id="IPR029063">
    <property type="entry name" value="SAM-dependent_MTases_sf"/>
</dbReference>
<dbReference type="NCBIfam" id="TIGR01444">
    <property type="entry name" value="fkbM_fam"/>
    <property type="match status" value="1"/>
</dbReference>
<accession>A0A0P1P432</accession>
<protein>
    <submittedName>
        <fullName evidence="2">Methyltransferase, FkbM family</fullName>
    </submittedName>
</protein>
<dbReference type="InterPro" id="IPR006342">
    <property type="entry name" value="FkbM_mtfrase"/>
</dbReference>
<evidence type="ECO:0000313" key="2">
    <source>
        <dbReference type="EMBL" id="CUU08299.1"/>
    </source>
</evidence>
<gene>
    <name evidence="2" type="ORF">JGI4_02047</name>
</gene>
<accession>A0A0P1MS40</accession>
<dbReference type="SUPFAM" id="SSF53335">
    <property type="entry name" value="S-adenosyl-L-methionine-dependent methyltransferases"/>
    <property type="match status" value="1"/>
</dbReference>
<keyword evidence="2" id="KW-0808">Transferase</keyword>
<accession>A0A0P1LZ07</accession>
<dbReference type="InterPro" id="IPR052514">
    <property type="entry name" value="SAM-dependent_MTase"/>
</dbReference>
<dbReference type="Pfam" id="PF05050">
    <property type="entry name" value="Methyltransf_21"/>
    <property type="match status" value="1"/>
</dbReference>
<dbReference type="PANTHER" id="PTHR34203">
    <property type="entry name" value="METHYLTRANSFERASE, FKBM FAMILY PROTEIN"/>
    <property type="match status" value="1"/>
</dbReference>
<accession>A0A0P1NWJ1</accession>
<dbReference type="GO" id="GO:0032259">
    <property type="term" value="P:methylation"/>
    <property type="evidence" value="ECO:0007669"/>
    <property type="project" value="UniProtKB-KW"/>
</dbReference>
<accession>A0A0P1P0K4</accession>
<accession>A0A0P1L7C2</accession>